<dbReference type="OrthoDB" id="1808793at2"/>
<dbReference type="Pfam" id="PF07963">
    <property type="entry name" value="N_methyl"/>
    <property type="match status" value="1"/>
</dbReference>
<feature type="transmembrane region" description="Helical" evidence="9">
    <location>
        <begin position="12"/>
        <end position="35"/>
    </location>
</feature>
<keyword evidence="8 9" id="KW-0472">Membrane</keyword>
<evidence type="ECO:0000313" key="11">
    <source>
        <dbReference type="Proteomes" id="UP000199584"/>
    </source>
</evidence>
<comment type="subcellular location">
    <subcellularLocation>
        <location evidence="1">Cell inner membrane</location>
        <topology evidence="1">Single-pass membrane protein</topology>
    </subcellularLocation>
</comment>
<dbReference type="PANTHER" id="PTHR38779:SF2">
    <property type="entry name" value="TYPE II SECRETION SYSTEM PROTEIN I-RELATED"/>
    <property type="match status" value="1"/>
</dbReference>
<name>A0A1I6DBX8_9FIRM</name>
<dbReference type="GO" id="GO:0015628">
    <property type="term" value="P:protein secretion by the type II secretion system"/>
    <property type="evidence" value="ECO:0007669"/>
    <property type="project" value="InterPro"/>
</dbReference>
<dbReference type="GO" id="GO:0015627">
    <property type="term" value="C:type II protein secretion system complex"/>
    <property type="evidence" value="ECO:0007669"/>
    <property type="project" value="InterPro"/>
</dbReference>
<dbReference type="InterPro" id="IPR010052">
    <property type="entry name" value="T2SS_protein-GspI"/>
</dbReference>
<proteinExistence type="inferred from homology"/>
<dbReference type="STRING" id="39060.SAMN05660706_10882"/>
<evidence type="ECO:0000256" key="7">
    <source>
        <dbReference type="ARBA" id="ARBA00022989"/>
    </source>
</evidence>
<keyword evidence="11" id="KW-1185">Reference proteome</keyword>
<accession>A0A1I6DBX8</accession>
<dbReference type="RefSeq" id="WP_092482650.1">
    <property type="nucleotide sequence ID" value="NZ_FOYM01000008.1"/>
</dbReference>
<keyword evidence="5" id="KW-0997">Cell inner membrane</keyword>
<dbReference type="PANTHER" id="PTHR38779">
    <property type="entry name" value="TYPE II SECRETION SYSTEM PROTEIN I-RELATED"/>
    <property type="match status" value="1"/>
</dbReference>
<evidence type="ECO:0000256" key="8">
    <source>
        <dbReference type="ARBA" id="ARBA00023136"/>
    </source>
</evidence>
<keyword evidence="3" id="KW-1003">Cell membrane</keyword>
<protein>
    <submittedName>
        <fullName evidence="10">Prepilin-type N-terminal cleavage/methylation domain-containing protein</fullName>
    </submittedName>
</protein>
<comment type="similarity">
    <text evidence="2">Belongs to the GSP I family.</text>
</comment>
<evidence type="ECO:0000256" key="3">
    <source>
        <dbReference type="ARBA" id="ARBA00022475"/>
    </source>
</evidence>
<keyword evidence="4" id="KW-0488">Methylation</keyword>
<evidence type="ECO:0000256" key="6">
    <source>
        <dbReference type="ARBA" id="ARBA00022692"/>
    </source>
</evidence>
<keyword evidence="6 9" id="KW-0812">Transmembrane</keyword>
<dbReference type="AlphaFoldDB" id="A0A1I6DBX8"/>
<gene>
    <name evidence="10" type="ORF">SAMN05660706_10882</name>
</gene>
<reference evidence="11" key="1">
    <citation type="submission" date="2016-10" db="EMBL/GenBank/DDBJ databases">
        <authorList>
            <person name="Varghese N."/>
            <person name="Submissions S."/>
        </authorList>
    </citation>
    <scope>NUCLEOTIDE SEQUENCE [LARGE SCALE GENOMIC DNA]</scope>
    <source>
        <strain evidence="11">DSM 3669</strain>
    </source>
</reference>
<dbReference type="InterPro" id="IPR012902">
    <property type="entry name" value="N_methyl_site"/>
</dbReference>
<evidence type="ECO:0000256" key="9">
    <source>
        <dbReference type="SAM" id="Phobius"/>
    </source>
</evidence>
<organism evidence="10 11">
    <name type="scientific">Desulfoscipio geothermicus DSM 3669</name>
    <dbReference type="NCBI Taxonomy" id="1121426"/>
    <lineage>
        <taxon>Bacteria</taxon>
        <taxon>Bacillati</taxon>
        <taxon>Bacillota</taxon>
        <taxon>Clostridia</taxon>
        <taxon>Eubacteriales</taxon>
        <taxon>Desulfallaceae</taxon>
        <taxon>Desulfoscipio</taxon>
    </lineage>
</organism>
<dbReference type="NCBIfam" id="TIGR02532">
    <property type="entry name" value="IV_pilin_GFxxxE"/>
    <property type="match status" value="1"/>
</dbReference>
<dbReference type="Proteomes" id="UP000199584">
    <property type="component" value="Unassembled WGS sequence"/>
</dbReference>
<dbReference type="EMBL" id="FOYM01000008">
    <property type="protein sequence ID" value="SFR02861.1"/>
    <property type="molecule type" value="Genomic_DNA"/>
</dbReference>
<keyword evidence="7 9" id="KW-1133">Transmembrane helix</keyword>
<evidence type="ECO:0000256" key="1">
    <source>
        <dbReference type="ARBA" id="ARBA00004377"/>
    </source>
</evidence>
<sequence length="154" mass="16866">MLVGNKRGMTLVEVMVALFILSVCVLPVYSSLLMGKKQVESAEKKAVALEMAQGILEEVMSRDYSAINDLLVINNQLKAVDAVYNYTQALDLLSQGRQNDLLPTAGTAYSYTVDVSSDNTYPNTMKIISVTVYYTEAGSNVQKSVQITGARTKR</sequence>
<dbReference type="GO" id="GO:0005886">
    <property type="term" value="C:plasma membrane"/>
    <property type="evidence" value="ECO:0007669"/>
    <property type="project" value="UniProtKB-SubCell"/>
</dbReference>
<evidence type="ECO:0000256" key="2">
    <source>
        <dbReference type="ARBA" id="ARBA00008358"/>
    </source>
</evidence>
<evidence type="ECO:0000256" key="5">
    <source>
        <dbReference type="ARBA" id="ARBA00022519"/>
    </source>
</evidence>
<evidence type="ECO:0000313" key="10">
    <source>
        <dbReference type="EMBL" id="SFR02861.1"/>
    </source>
</evidence>
<evidence type="ECO:0000256" key="4">
    <source>
        <dbReference type="ARBA" id="ARBA00022481"/>
    </source>
</evidence>